<comment type="caution">
    <text evidence="13">The sequence shown here is derived from an EMBL/GenBank/DDBJ whole genome shotgun (WGS) entry which is preliminary data.</text>
</comment>
<dbReference type="GO" id="GO:0030170">
    <property type="term" value="F:pyridoxal phosphate binding"/>
    <property type="evidence" value="ECO:0007669"/>
    <property type="project" value="InterPro"/>
</dbReference>
<dbReference type="PANTHER" id="PTHR42885">
    <property type="entry name" value="HISTIDINOL-PHOSPHATE AMINOTRANSFERASE-RELATED"/>
    <property type="match status" value="1"/>
</dbReference>
<keyword evidence="7" id="KW-0808">Transferase</keyword>
<keyword evidence="9" id="KW-0368">Histidine biosynthesis</keyword>
<evidence type="ECO:0000256" key="9">
    <source>
        <dbReference type="ARBA" id="ARBA00023102"/>
    </source>
</evidence>
<dbReference type="RefSeq" id="XP_064852878.1">
    <property type="nucleotide sequence ID" value="XM_064996806.1"/>
</dbReference>
<dbReference type="SUPFAM" id="SSF53383">
    <property type="entry name" value="PLP-dependent transferases"/>
    <property type="match status" value="1"/>
</dbReference>
<dbReference type="InterPro" id="IPR001917">
    <property type="entry name" value="Aminotrans_II_pyridoxalP_BS"/>
</dbReference>
<protein>
    <recommendedName>
        <fullName evidence="4">histidinol-phosphate transaminase</fullName>
        <ecNumber evidence="4">2.6.1.9</ecNumber>
    </recommendedName>
    <alternativeName>
        <fullName evidence="10">Imidazole acetol-phosphate transaminase</fullName>
    </alternativeName>
</protein>
<dbReference type="CDD" id="cd00609">
    <property type="entry name" value="AAT_like"/>
    <property type="match status" value="1"/>
</dbReference>
<evidence type="ECO:0000256" key="8">
    <source>
        <dbReference type="ARBA" id="ARBA00022898"/>
    </source>
</evidence>
<dbReference type="PANTHER" id="PTHR42885:SF2">
    <property type="entry name" value="HISTIDINOL-PHOSPHATE AMINOTRANSFERASE"/>
    <property type="match status" value="1"/>
</dbReference>
<dbReference type="AlphaFoldDB" id="A0AAV5QMN8"/>
<dbReference type="InterPro" id="IPR015424">
    <property type="entry name" value="PyrdxlP-dep_Trfase"/>
</dbReference>
<dbReference type="Pfam" id="PF00155">
    <property type="entry name" value="Aminotran_1_2"/>
    <property type="match status" value="1"/>
</dbReference>
<dbReference type="InterPro" id="IPR004839">
    <property type="entry name" value="Aminotransferase_I/II_large"/>
</dbReference>
<dbReference type="InterPro" id="IPR015422">
    <property type="entry name" value="PyrdxlP-dep_Trfase_small"/>
</dbReference>
<dbReference type="Gene3D" id="3.90.1150.10">
    <property type="entry name" value="Aspartate Aminotransferase, domain 1"/>
    <property type="match status" value="1"/>
</dbReference>
<reference evidence="13 14" key="1">
    <citation type="journal article" date="2023" name="Elife">
        <title>Identification of key yeast species and microbe-microbe interactions impacting larval growth of Drosophila in the wild.</title>
        <authorList>
            <person name="Mure A."/>
            <person name="Sugiura Y."/>
            <person name="Maeda R."/>
            <person name="Honda K."/>
            <person name="Sakurai N."/>
            <person name="Takahashi Y."/>
            <person name="Watada M."/>
            <person name="Katoh T."/>
            <person name="Gotoh A."/>
            <person name="Gotoh Y."/>
            <person name="Taniguchi I."/>
            <person name="Nakamura K."/>
            <person name="Hayashi T."/>
            <person name="Katayama T."/>
            <person name="Uemura T."/>
            <person name="Hattori Y."/>
        </authorList>
    </citation>
    <scope>NUCLEOTIDE SEQUENCE [LARGE SCALE GENOMIC DNA]</scope>
    <source>
        <strain evidence="13 14">SC-9</strain>
    </source>
</reference>
<comment type="pathway">
    <text evidence="2">Amino-acid biosynthesis; L-histidine biosynthesis; L-histidine from 5-phospho-alpha-D-ribose 1-diphosphate: step 7/9.</text>
</comment>
<comment type="catalytic activity">
    <reaction evidence="11">
        <text>L-histidinol phosphate + 2-oxoglutarate = 3-(imidazol-4-yl)-2-oxopropyl phosphate + L-glutamate</text>
        <dbReference type="Rhea" id="RHEA:23744"/>
        <dbReference type="ChEBI" id="CHEBI:16810"/>
        <dbReference type="ChEBI" id="CHEBI:29985"/>
        <dbReference type="ChEBI" id="CHEBI:57766"/>
        <dbReference type="ChEBI" id="CHEBI:57980"/>
        <dbReference type="EC" id="2.6.1.9"/>
    </reaction>
</comment>
<evidence type="ECO:0000256" key="11">
    <source>
        <dbReference type="ARBA" id="ARBA00047481"/>
    </source>
</evidence>
<evidence type="ECO:0000256" key="2">
    <source>
        <dbReference type="ARBA" id="ARBA00005011"/>
    </source>
</evidence>
<evidence type="ECO:0000256" key="10">
    <source>
        <dbReference type="ARBA" id="ARBA00030262"/>
    </source>
</evidence>
<dbReference type="GeneID" id="90073857"/>
<evidence type="ECO:0000313" key="13">
    <source>
        <dbReference type="EMBL" id="GMM35882.1"/>
    </source>
</evidence>
<comment type="cofactor">
    <cofactor evidence="1">
        <name>pyridoxal 5'-phosphate</name>
        <dbReference type="ChEBI" id="CHEBI:597326"/>
    </cofactor>
</comment>
<keyword evidence="8" id="KW-0663">Pyridoxal phosphate</keyword>
<dbReference type="GO" id="GO:0000105">
    <property type="term" value="P:L-histidine biosynthetic process"/>
    <property type="evidence" value="ECO:0007669"/>
    <property type="project" value="UniProtKB-KW"/>
</dbReference>
<dbReference type="InterPro" id="IPR005861">
    <property type="entry name" value="HisP_aminotrans"/>
</dbReference>
<keyword evidence="6" id="KW-0028">Amino-acid biosynthesis</keyword>
<comment type="similarity">
    <text evidence="3">Belongs to the class-II pyridoxal-phosphate-dependent aminotransferase family.</text>
</comment>
<evidence type="ECO:0000256" key="4">
    <source>
        <dbReference type="ARBA" id="ARBA00012748"/>
    </source>
</evidence>
<organism evidence="13 14">
    <name type="scientific">Saccharomycopsis crataegensis</name>
    <dbReference type="NCBI Taxonomy" id="43959"/>
    <lineage>
        <taxon>Eukaryota</taxon>
        <taxon>Fungi</taxon>
        <taxon>Dikarya</taxon>
        <taxon>Ascomycota</taxon>
        <taxon>Saccharomycotina</taxon>
        <taxon>Saccharomycetes</taxon>
        <taxon>Saccharomycopsidaceae</taxon>
        <taxon>Saccharomycopsis</taxon>
    </lineage>
</organism>
<dbReference type="Gene3D" id="3.40.640.10">
    <property type="entry name" value="Type I PLP-dependent aspartate aminotransferase-like (Major domain)"/>
    <property type="match status" value="1"/>
</dbReference>
<dbReference type="InterPro" id="IPR015421">
    <property type="entry name" value="PyrdxlP-dep_Trfase_major"/>
</dbReference>
<dbReference type="HAMAP" id="MF_01023">
    <property type="entry name" value="HisC_aminotrans_2"/>
    <property type="match status" value="1"/>
</dbReference>
<proteinExistence type="inferred from homology"/>
<feature type="domain" description="Aminotransferase class I/classII large" evidence="12">
    <location>
        <begin position="29"/>
        <end position="395"/>
    </location>
</feature>
<evidence type="ECO:0000259" key="12">
    <source>
        <dbReference type="Pfam" id="PF00155"/>
    </source>
</evidence>
<sequence length="404" mass="44357">MAKFDLSTLVRPKIYSLEPYRCARDDFKEGILLDANENTHGPALSKASSLYQAFKDSELNRYPDPHQIDFKTLVAHFRNSEAQTPGALVNLTKDDKPLSAANMCLGVGSDESIDALIRTVCRPGIDSLIICPPTYGMYKISSQINDVEIVSVPLCLEDFEIDLPKIQETLASRGDSIKMILITTPGNPTGRLVSPAKLEKLLQWSLENWNGLVVADEAYIDFSDIGSSVSVLVNKYPNLVTFQTLSKSFGLAGIRLGITFASEELAGVLNALKAPYNISTLTSTIAQEALTPQSIAQMRSTVDIIKAQRSKLIQEFKEIDNFGKVIGGGLDSNFILVETLNNNGKPDSAFAKKVYENMAINKKTVVRYRGNELGCVGALRISIGTAEENKTLVENFKKTFAEFK</sequence>
<accession>A0AAV5QMN8</accession>
<dbReference type="NCBIfam" id="TIGR01141">
    <property type="entry name" value="hisC"/>
    <property type="match status" value="1"/>
</dbReference>
<dbReference type="GO" id="GO:0004400">
    <property type="term" value="F:histidinol-phosphate transaminase activity"/>
    <property type="evidence" value="ECO:0007669"/>
    <property type="project" value="UniProtKB-EC"/>
</dbReference>
<keyword evidence="14" id="KW-1185">Reference proteome</keyword>
<gene>
    <name evidence="13" type="ORF">DASC09_032070</name>
</gene>
<evidence type="ECO:0000256" key="7">
    <source>
        <dbReference type="ARBA" id="ARBA00022679"/>
    </source>
</evidence>
<dbReference type="Proteomes" id="UP001360560">
    <property type="component" value="Unassembled WGS sequence"/>
</dbReference>
<dbReference type="EC" id="2.6.1.9" evidence="4"/>
<evidence type="ECO:0000256" key="3">
    <source>
        <dbReference type="ARBA" id="ARBA00008392"/>
    </source>
</evidence>
<evidence type="ECO:0000256" key="6">
    <source>
        <dbReference type="ARBA" id="ARBA00022605"/>
    </source>
</evidence>
<evidence type="ECO:0000313" key="14">
    <source>
        <dbReference type="Proteomes" id="UP001360560"/>
    </source>
</evidence>
<name>A0AAV5QMN8_9ASCO</name>
<evidence type="ECO:0000256" key="1">
    <source>
        <dbReference type="ARBA" id="ARBA00001933"/>
    </source>
</evidence>
<keyword evidence="5" id="KW-0032">Aminotransferase</keyword>
<dbReference type="EMBL" id="BTFZ01000011">
    <property type="protein sequence ID" value="GMM35882.1"/>
    <property type="molecule type" value="Genomic_DNA"/>
</dbReference>
<evidence type="ECO:0000256" key="5">
    <source>
        <dbReference type="ARBA" id="ARBA00022576"/>
    </source>
</evidence>
<dbReference type="PROSITE" id="PS00599">
    <property type="entry name" value="AA_TRANSFER_CLASS_2"/>
    <property type="match status" value="1"/>
</dbReference>